<dbReference type="Proteomes" id="UP000799754">
    <property type="component" value="Unassembled WGS sequence"/>
</dbReference>
<sequence>MPPFSRPITTSNPAAQRWFNHGLSWCYSFNHPESSSCFDKAIEADEDCAMAWWGRAYSNGPNYNYSWGLFERKDLEETIKRSHFAIIKAQSLSVSHPPVEKAIIAALLYRFPRDNNPDEDFGSWNAGYADAMKKVYDEFGDDLDVACLYADALMNLAPWKQWDVKTGAPNPLARTLESKAVLERALAQEGGFDHIGLLHMYIHHTEMSTRPERALPAANRLRQLAGGAGHLHHMPSHIDVIIGDYNASIAANIAACEANEKLVEYTGRTHDFYIRYRMHDYHSLIYAAMHSGRYLPAIEAVDKMEANLPEDLLRIQSPMMADWVESFLSVRVHVLIRFGRFDDILNLPLPDDQKLYCVKTASLHYAKGVAWAAKGDVTKALVEKEAFLQAKAQVPASRMDFPNRCIDVLEVAEAMLNGEIDYRRQNYDAAFAHLRRSIELDDGLVFSEPWGWMQPARHAYAALSLEQGHIEEAARAYAEDLGFAENIPRGRQHPNNVWALHGYHECLVRLGRTAEARIVQQSLKLALALSDVDVKSSCYCRRTDSEPLGKASCH</sequence>
<protein>
    <submittedName>
        <fullName evidence="1">TPR domain-containing protein</fullName>
    </submittedName>
</protein>
<evidence type="ECO:0000313" key="1">
    <source>
        <dbReference type="EMBL" id="KAF2623836.1"/>
    </source>
</evidence>
<accession>A0ACB6RPM4</accession>
<keyword evidence="2" id="KW-1185">Reference proteome</keyword>
<name>A0ACB6RPM4_9PLEO</name>
<organism evidence="1 2">
    <name type="scientific">Macroventuria anomochaeta</name>
    <dbReference type="NCBI Taxonomy" id="301207"/>
    <lineage>
        <taxon>Eukaryota</taxon>
        <taxon>Fungi</taxon>
        <taxon>Dikarya</taxon>
        <taxon>Ascomycota</taxon>
        <taxon>Pezizomycotina</taxon>
        <taxon>Dothideomycetes</taxon>
        <taxon>Pleosporomycetidae</taxon>
        <taxon>Pleosporales</taxon>
        <taxon>Pleosporineae</taxon>
        <taxon>Didymellaceae</taxon>
        <taxon>Macroventuria</taxon>
    </lineage>
</organism>
<evidence type="ECO:0000313" key="2">
    <source>
        <dbReference type="Proteomes" id="UP000799754"/>
    </source>
</evidence>
<comment type="caution">
    <text evidence="1">The sequence shown here is derived from an EMBL/GenBank/DDBJ whole genome shotgun (WGS) entry which is preliminary data.</text>
</comment>
<proteinExistence type="predicted"/>
<gene>
    <name evidence="1" type="ORF">BU25DRAFT_433899</name>
</gene>
<dbReference type="EMBL" id="MU006734">
    <property type="protein sequence ID" value="KAF2623836.1"/>
    <property type="molecule type" value="Genomic_DNA"/>
</dbReference>
<reference evidence="1" key="1">
    <citation type="journal article" date="2020" name="Stud. Mycol.">
        <title>101 Dothideomycetes genomes: a test case for predicting lifestyles and emergence of pathogens.</title>
        <authorList>
            <person name="Haridas S."/>
            <person name="Albert R."/>
            <person name="Binder M."/>
            <person name="Bloem J."/>
            <person name="Labutti K."/>
            <person name="Salamov A."/>
            <person name="Andreopoulos B."/>
            <person name="Baker S."/>
            <person name="Barry K."/>
            <person name="Bills G."/>
            <person name="Bluhm B."/>
            <person name="Cannon C."/>
            <person name="Castanera R."/>
            <person name="Culley D."/>
            <person name="Daum C."/>
            <person name="Ezra D."/>
            <person name="Gonzalez J."/>
            <person name="Henrissat B."/>
            <person name="Kuo A."/>
            <person name="Liang C."/>
            <person name="Lipzen A."/>
            <person name="Lutzoni F."/>
            <person name="Magnuson J."/>
            <person name="Mondo S."/>
            <person name="Nolan M."/>
            <person name="Ohm R."/>
            <person name="Pangilinan J."/>
            <person name="Park H.-J."/>
            <person name="Ramirez L."/>
            <person name="Alfaro M."/>
            <person name="Sun H."/>
            <person name="Tritt A."/>
            <person name="Yoshinaga Y."/>
            <person name="Zwiers L.-H."/>
            <person name="Turgeon B."/>
            <person name="Goodwin S."/>
            <person name="Spatafora J."/>
            <person name="Crous P."/>
            <person name="Grigoriev I."/>
        </authorList>
    </citation>
    <scope>NUCLEOTIDE SEQUENCE</scope>
    <source>
        <strain evidence="1">CBS 525.71</strain>
    </source>
</reference>